<feature type="compositionally biased region" description="Basic and acidic residues" evidence="9">
    <location>
        <begin position="12"/>
        <end position="22"/>
    </location>
</feature>
<keyword evidence="7 8" id="KW-0804">Transcription</keyword>
<evidence type="ECO:0000256" key="5">
    <source>
        <dbReference type="ARBA" id="ARBA00023015"/>
    </source>
</evidence>
<reference evidence="11 12" key="1">
    <citation type="submission" date="2012-12" db="EMBL/GenBank/DDBJ databases">
        <title>Novel taxa of Listeriaceae from agricultural environments in the United States.</title>
        <authorList>
            <person name="den Bakker H.C."/>
            <person name="Allred A."/>
            <person name="Warchocki S."/>
            <person name="Wright E.M."/>
            <person name="Burrell A."/>
            <person name="Nightingale K.K."/>
            <person name="Kephart D."/>
            <person name="Wiedmann M."/>
        </authorList>
    </citation>
    <scope>NUCLEOTIDE SEQUENCE [LARGE SCALE GENOMIC DNA]</scope>
    <source>
        <strain evidence="11 12">FSL F6-1037</strain>
    </source>
</reference>
<evidence type="ECO:0000256" key="4">
    <source>
        <dbReference type="ARBA" id="ARBA00022840"/>
    </source>
</evidence>
<keyword evidence="8" id="KW-0479">Metal-binding</keyword>
<comment type="cofactor">
    <cofactor evidence="8">
        <name>Zn(2+)</name>
        <dbReference type="ChEBI" id="CHEBI:29105"/>
    </cofactor>
    <text evidence="8">Binds 1 zinc ion.</text>
</comment>
<keyword evidence="5 8" id="KW-0805">Transcription regulation</keyword>
<feature type="compositionally biased region" description="Polar residues" evidence="9">
    <location>
        <begin position="1"/>
        <end position="11"/>
    </location>
</feature>
<dbReference type="GO" id="GO:0008270">
    <property type="term" value="F:zinc ion binding"/>
    <property type="evidence" value="ECO:0007669"/>
    <property type="project" value="UniProtKB-UniRule"/>
</dbReference>
<organism evidence="11 12">
    <name type="scientific">Brochothrix campestris FSL F6-1037</name>
    <dbReference type="NCBI Taxonomy" id="1265861"/>
    <lineage>
        <taxon>Bacteria</taxon>
        <taxon>Bacillati</taxon>
        <taxon>Bacillota</taxon>
        <taxon>Bacilli</taxon>
        <taxon>Bacillales</taxon>
        <taxon>Listeriaceae</taxon>
        <taxon>Brochothrix</taxon>
    </lineage>
</organism>
<comment type="similarity">
    <text evidence="8">Belongs to the NrdR family.</text>
</comment>
<dbReference type="RefSeq" id="WP_035314108.1">
    <property type="nucleotide sequence ID" value="NZ_AODH01000019.1"/>
</dbReference>
<dbReference type="Pfam" id="PF03477">
    <property type="entry name" value="ATP-cone"/>
    <property type="match status" value="1"/>
</dbReference>
<dbReference type="PANTHER" id="PTHR30455:SF2">
    <property type="entry name" value="TRANSCRIPTIONAL REPRESSOR NRDR"/>
    <property type="match status" value="1"/>
</dbReference>
<dbReference type="InterPro" id="IPR005144">
    <property type="entry name" value="ATP-cone_dom"/>
</dbReference>
<keyword evidence="12" id="KW-1185">Reference proteome</keyword>
<dbReference type="Pfam" id="PF22811">
    <property type="entry name" value="Zn_ribbon_NrdR"/>
    <property type="match status" value="1"/>
</dbReference>
<feature type="domain" description="ATP-cone" evidence="10">
    <location>
        <begin position="49"/>
        <end position="139"/>
    </location>
</feature>
<dbReference type="GO" id="GO:0003677">
    <property type="term" value="F:DNA binding"/>
    <property type="evidence" value="ECO:0007669"/>
    <property type="project" value="UniProtKB-KW"/>
</dbReference>
<dbReference type="NCBIfam" id="TIGR00244">
    <property type="entry name" value="transcriptional regulator NrdR"/>
    <property type="match status" value="1"/>
</dbReference>
<keyword evidence="8" id="KW-0863">Zinc-finger</keyword>
<dbReference type="AlphaFoldDB" id="W7CTW3"/>
<keyword evidence="1 8" id="KW-0678">Repressor</keyword>
<dbReference type="GO" id="GO:0005524">
    <property type="term" value="F:ATP binding"/>
    <property type="evidence" value="ECO:0007669"/>
    <property type="project" value="UniProtKB-UniRule"/>
</dbReference>
<dbReference type="HAMAP" id="MF_00440">
    <property type="entry name" value="NrdR"/>
    <property type="match status" value="1"/>
</dbReference>
<keyword evidence="3 8" id="KW-0862">Zinc</keyword>
<gene>
    <name evidence="8 11" type="primary">nrdR</name>
    <name evidence="11" type="ORF">BCAMP_05249</name>
</gene>
<dbReference type="Proteomes" id="UP000019243">
    <property type="component" value="Unassembled WGS sequence"/>
</dbReference>
<keyword evidence="4 8" id="KW-0067">ATP-binding</keyword>
<keyword evidence="2 8" id="KW-0547">Nucleotide-binding</keyword>
<dbReference type="PATRIC" id="fig|1265861.3.peg.1036"/>
<dbReference type="EMBL" id="AODH01000019">
    <property type="protein sequence ID" value="EUJ40337.1"/>
    <property type="molecule type" value="Genomic_DNA"/>
</dbReference>
<evidence type="ECO:0000256" key="9">
    <source>
        <dbReference type="SAM" id="MobiDB-lite"/>
    </source>
</evidence>
<keyword evidence="6 8" id="KW-0238">DNA-binding</keyword>
<sequence length="152" mass="17800">MRCPSCQSNDTKVIDSRPTDENRSIRRRRECEDCSFRFTTFEKVEESPLIIVKKDGVREEFSRDKVLRGLVRACEKRPVSLEKLETVVNEVEHDIRAQGTSEIESTIIGEFVMNKLADIDEVSYVRFASVYRQFKDLSVFIDELKEIMEKQK</sequence>
<feature type="zinc finger region" evidence="8">
    <location>
        <begin position="3"/>
        <end position="34"/>
    </location>
</feature>
<evidence type="ECO:0000313" key="12">
    <source>
        <dbReference type="Proteomes" id="UP000019243"/>
    </source>
</evidence>
<dbReference type="InterPro" id="IPR055173">
    <property type="entry name" value="NrdR-like_N"/>
</dbReference>
<feature type="region of interest" description="Disordered" evidence="9">
    <location>
        <begin position="1"/>
        <end position="22"/>
    </location>
</feature>
<evidence type="ECO:0000256" key="1">
    <source>
        <dbReference type="ARBA" id="ARBA00022491"/>
    </source>
</evidence>
<evidence type="ECO:0000313" key="11">
    <source>
        <dbReference type="EMBL" id="EUJ40337.1"/>
    </source>
</evidence>
<dbReference type="GO" id="GO:0045892">
    <property type="term" value="P:negative regulation of DNA-templated transcription"/>
    <property type="evidence" value="ECO:0007669"/>
    <property type="project" value="UniProtKB-UniRule"/>
</dbReference>
<evidence type="ECO:0000256" key="3">
    <source>
        <dbReference type="ARBA" id="ARBA00022833"/>
    </source>
</evidence>
<dbReference type="PANTHER" id="PTHR30455">
    <property type="entry name" value="TRANSCRIPTIONAL REPRESSOR NRDR"/>
    <property type="match status" value="1"/>
</dbReference>
<evidence type="ECO:0000256" key="6">
    <source>
        <dbReference type="ARBA" id="ARBA00023125"/>
    </source>
</evidence>
<dbReference type="STRING" id="1265861.BCAMP_05249"/>
<name>W7CTW3_9LIST</name>
<proteinExistence type="inferred from homology"/>
<dbReference type="InterPro" id="IPR003796">
    <property type="entry name" value="RNR_NrdR-like"/>
</dbReference>
<comment type="function">
    <text evidence="8">Negatively regulates transcription of bacterial ribonucleotide reductase nrd genes and operons by binding to NrdR-boxes.</text>
</comment>
<comment type="caution">
    <text evidence="11">The sequence shown here is derived from an EMBL/GenBank/DDBJ whole genome shotgun (WGS) entry which is preliminary data.</text>
</comment>
<evidence type="ECO:0000256" key="8">
    <source>
        <dbReference type="HAMAP-Rule" id="MF_00440"/>
    </source>
</evidence>
<evidence type="ECO:0000259" key="10">
    <source>
        <dbReference type="PROSITE" id="PS51161"/>
    </source>
</evidence>
<evidence type="ECO:0000256" key="2">
    <source>
        <dbReference type="ARBA" id="ARBA00022741"/>
    </source>
</evidence>
<dbReference type="OrthoDB" id="9807461at2"/>
<accession>W7CTW3</accession>
<protein>
    <recommendedName>
        <fullName evidence="8">Transcriptional repressor NrdR</fullName>
    </recommendedName>
</protein>
<evidence type="ECO:0000256" key="7">
    <source>
        <dbReference type="ARBA" id="ARBA00023163"/>
    </source>
</evidence>
<dbReference type="PROSITE" id="PS51161">
    <property type="entry name" value="ATP_CONE"/>
    <property type="match status" value="1"/>
</dbReference>